<reference evidence="1 3" key="2">
    <citation type="submission" date="2016-08" db="EMBL/GenBank/DDBJ databases">
        <authorList>
            <person name="Seilhamer J.J."/>
        </authorList>
    </citation>
    <scope>NUCLEOTIDE SEQUENCE [LARGE SCALE GENOMIC DNA]</scope>
    <source>
        <strain evidence="1 3">NML150140-1</strain>
    </source>
</reference>
<evidence type="ECO:0000313" key="3">
    <source>
        <dbReference type="Proteomes" id="UP000094271"/>
    </source>
</evidence>
<sequence>MSIIIWQGHTKRTIRLIFTGMSSIFIEDTQIPQVGFVRHRPAFMEAGIAGAWLRGLSGYGRIYRKGYENG</sequence>
<dbReference type="EMBL" id="MEHD01000028">
    <property type="protein sequence ID" value="ODR52842.1"/>
    <property type="molecule type" value="Genomic_DNA"/>
</dbReference>
<evidence type="ECO:0000313" key="2">
    <source>
        <dbReference type="EMBL" id="ODR52842.1"/>
    </source>
</evidence>
<accession>A0A1E3UB64</accession>
<name>A0A1E3UB64_9FIRM</name>
<organism evidence="1 3">
    <name type="scientific">Eisenbergiella tayi</name>
    <dbReference type="NCBI Taxonomy" id="1432052"/>
    <lineage>
        <taxon>Bacteria</taxon>
        <taxon>Bacillati</taxon>
        <taxon>Bacillota</taxon>
        <taxon>Clostridia</taxon>
        <taxon>Lachnospirales</taxon>
        <taxon>Lachnospiraceae</taxon>
        <taxon>Eisenbergiella</taxon>
    </lineage>
</organism>
<dbReference type="AlphaFoldDB" id="A0A1E3UB64"/>
<reference evidence="2 4" key="1">
    <citation type="submission" date="2016-08" db="EMBL/GenBank/DDBJ databases">
        <title>Characterization of Isolates of Eisenbergiella tayi Derived from Blood Cultures, Using Whole Genome Sequencing.</title>
        <authorList>
            <person name="Bernier A.-M."/>
            <person name="Burdz T."/>
            <person name="Wiebe D."/>
            <person name="Bernard K."/>
        </authorList>
    </citation>
    <scope>NUCLEOTIDE SEQUENCE [LARGE SCALE GENOMIC DNA]</scope>
    <source>
        <strain evidence="2 4">NML120146</strain>
    </source>
</reference>
<protein>
    <submittedName>
        <fullName evidence="1">Uncharacterized protein</fullName>
    </submittedName>
</protein>
<dbReference type="EMBL" id="MEHA01000030">
    <property type="protein sequence ID" value="ODR44443.1"/>
    <property type="molecule type" value="Genomic_DNA"/>
</dbReference>
<keyword evidence="4" id="KW-1185">Reference proteome</keyword>
<gene>
    <name evidence="1" type="ORF">BEI59_28575</name>
    <name evidence="2" type="ORF">BEI63_19405</name>
</gene>
<comment type="caution">
    <text evidence="1">The sequence shown here is derived from an EMBL/GenBank/DDBJ whole genome shotgun (WGS) entry which is preliminary data.</text>
</comment>
<dbReference type="Proteomes" id="UP000094271">
    <property type="component" value="Unassembled WGS sequence"/>
</dbReference>
<dbReference type="Proteomes" id="UP000094869">
    <property type="component" value="Unassembled WGS sequence"/>
</dbReference>
<evidence type="ECO:0000313" key="1">
    <source>
        <dbReference type="EMBL" id="ODR44443.1"/>
    </source>
</evidence>
<proteinExistence type="predicted"/>
<evidence type="ECO:0000313" key="4">
    <source>
        <dbReference type="Proteomes" id="UP000094869"/>
    </source>
</evidence>